<dbReference type="Gene3D" id="3.40.50.1220">
    <property type="entry name" value="TPP-binding domain"/>
    <property type="match status" value="1"/>
</dbReference>
<dbReference type="PANTHER" id="PTHR11085">
    <property type="entry name" value="NAD-DEPENDENT PROTEIN DEACYLASE SIRTUIN-5, MITOCHONDRIAL-RELATED"/>
    <property type="match status" value="1"/>
</dbReference>
<dbReference type="RefSeq" id="WP_201371824.1">
    <property type="nucleotide sequence ID" value="NZ_BNJG01000001.1"/>
</dbReference>
<dbReference type="EMBL" id="BNJG01000001">
    <property type="protein sequence ID" value="GHO55207.1"/>
    <property type="molecule type" value="Genomic_DNA"/>
</dbReference>
<dbReference type="PROSITE" id="PS50305">
    <property type="entry name" value="SIRTUIN"/>
    <property type="match status" value="1"/>
</dbReference>
<dbReference type="CDD" id="cd01407">
    <property type="entry name" value="SIR2-fam"/>
    <property type="match status" value="1"/>
</dbReference>
<gene>
    <name evidence="6" type="primary">cobB1</name>
    <name evidence="6" type="ORF">KSB_36820</name>
</gene>
<dbReference type="Proteomes" id="UP000654345">
    <property type="component" value="Unassembled WGS sequence"/>
</dbReference>
<dbReference type="PANTHER" id="PTHR11085:SF4">
    <property type="entry name" value="NAD-DEPENDENT PROTEIN DEACYLASE"/>
    <property type="match status" value="1"/>
</dbReference>
<name>A0ABQ3UR85_9CHLR</name>
<keyword evidence="3" id="KW-0520">NAD</keyword>
<feature type="binding site" evidence="4">
    <location>
        <position position="157"/>
    </location>
    <ligand>
        <name>Zn(2+)</name>
        <dbReference type="ChEBI" id="CHEBI:29105"/>
    </ligand>
</feature>
<evidence type="ECO:0000256" key="1">
    <source>
        <dbReference type="ARBA" id="ARBA00012928"/>
    </source>
</evidence>
<keyword evidence="7" id="KW-1185">Reference proteome</keyword>
<keyword evidence="4" id="KW-0862">Zinc</keyword>
<sequence>MLTLQEQLQDATELLQVSRRVAVLTGAGISTESGIPDFREPGSIWRANPPVSYRDFINSAEARQKYWATRRQLRHQMGTAHPNAAHLALADLERLGLLLGLITQNFDGLHQDAGNAPERVVEMHGTSRMASCTLCGARSSIEALQQRIDDGERDPQCPLCGGYLKAATILFGQRVPESELSRAKEYATQCDLFMVIGSSLKVTPASTLPRIALRRNVPLIIINLEPTTLDTYADVVIHKKAGDTLPPLVKSLAPDA</sequence>
<comment type="caution">
    <text evidence="6">The sequence shown here is derived from an EMBL/GenBank/DDBJ whole genome shotgun (WGS) entry which is preliminary data.</text>
</comment>
<keyword evidence="2" id="KW-0808">Transferase</keyword>
<reference evidence="6 7" key="1">
    <citation type="journal article" date="2021" name="Int. J. Syst. Evol. Microbiol.">
        <title>Reticulibacter mediterranei gen. nov., sp. nov., within the new family Reticulibacteraceae fam. nov., and Ktedonospora formicarum gen. nov., sp. nov., Ktedonobacter robiniae sp. nov., Dictyobacter formicarum sp. nov. and Dictyobacter arantiisoli sp. nov., belonging to the class Ktedonobacteria.</title>
        <authorList>
            <person name="Yabe S."/>
            <person name="Zheng Y."/>
            <person name="Wang C.M."/>
            <person name="Sakai Y."/>
            <person name="Abe K."/>
            <person name="Yokota A."/>
            <person name="Donadio S."/>
            <person name="Cavaletti L."/>
            <person name="Monciardini P."/>
        </authorList>
    </citation>
    <scope>NUCLEOTIDE SEQUENCE [LARGE SCALE GENOMIC DNA]</scope>
    <source>
        <strain evidence="6 7">SOSP1-30</strain>
    </source>
</reference>
<keyword evidence="4" id="KW-0479">Metal-binding</keyword>
<proteinExistence type="predicted"/>
<evidence type="ECO:0000313" key="6">
    <source>
        <dbReference type="EMBL" id="GHO55207.1"/>
    </source>
</evidence>
<dbReference type="InterPro" id="IPR050134">
    <property type="entry name" value="NAD-dep_sirtuin_deacylases"/>
</dbReference>
<feature type="binding site" evidence="4">
    <location>
        <position position="160"/>
    </location>
    <ligand>
        <name>Zn(2+)</name>
        <dbReference type="ChEBI" id="CHEBI:29105"/>
    </ligand>
</feature>
<feature type="active site" description="Proton acceptor" evidence="4">
    <location>
        <position position="124"/>
    </location>
</feature>
<dbReference type="EC" id="2.3.1.286" evidence="1"/>
<evidence type="ECO:0000256" key="2">
    <source>
        <dbReference type="ARBA" id="ARBA00022679"/>
    </source>
</evidence>
<evidence type="ECO:0000256" key="3">
    <source>
        <dbReference type="ARBA" id="ARBA00023027"/>
    </source>
</evidence>
<evidence type="ECO:0000259" key="5">
    <source>
        <dbReference type="PROSITE" id="PS50305"/>
    </source>
</evidence>
<dbReference type="Pfam" id="PF02146">
    <property type="entry name" value="SIR2"/>
    <property type="match status" value="1"/>
</dbReference>
<organism evidence="6 7">
    <name type="scientific">Ktedonobacter robiniae</name>
    <dbReference type="NCBI Taxonomy" id="2778365"/>
    <lineage>
        <taxon>Bacteria</taxon>
        <taxon>Bacillati</taxon>
        <taxon>Chloroflexota</taxon>
        <taxon>Ktedonobacteria</taxon>
        <taxon>Ktedonobacterales</taxon>
        <taxon>Ktedonobacteraceae</taxon>
        <taxon>Ktedonobacter</taxon>
    </lineage>
</organism>
<feature type="domain" description="Deacetylase sirtuin-type" evidence="5">
    <location>
        <begin position="1"/>
        <end position="256"/>
    </location>
</feature>
<dbReference type="InterPro" id="IPR003000">
    <property type="entry name" value="Sirtuin"/>
</dbReference>
<dbReference type="Gene3D" id="3.30.1600.10">
    <property type="entry name" value="SIR2/SIRT2 'Small Domain"/>
    <property type="match status" value="1"/>
</dbReference>
<feature type="binding site" evidence="4">
    <location>
        <position position="132"/>
    </location>
    <ligand>
        <name>Zn(2+)</name>
        <dbReference type="ChEBI" id="CHEBI:29105"/>
    </ligand>
</feature>
<evidence type="ECO:0000313" key="7">
    <source>
        <dbReference type="Proteomes" id="UP000654345"/>
    </source>
</evidence>
<dbReference type="SUPFAM" id="SSF52467">
    <property type="entry name" value="DHS-like NAD/FAD-binding domain"/>
    <property type="match status" value="1"/>
</dbReference>
<dbReference type="InterPro" id="IPR026591">
    <property type="entry name" value="Sirtuin_cat_small_dom_sf"/>
</dbReference>
<evidence type="ECO:0000256" key="4">
    <source>
        <dbReference type="PROSITE-ProRule" id="PRU00236"/>
    </source>
</evidence>
<accession>A0ABQ3UR85</accession>
<dbReference type="InterPro" id="IPR029035">
    <property type="entry name" value="DHS-like_NAD/FAD-binding_dom"/>
</dbReference>
<feature type="binding site" evidence="4">
    <location>
        <position position="135"/>
    </location>
    <ligand>
        <name>Zn(2+)</name>
        <dbReference type="ChEBI" id="CHEBI:29105"/>
    </ligand>
</feature>
<dbReference type="InterPro" id="IPR026590">
    <property type="entry name" value="Ssirtuin_cat_dom"/>
</dbReference>
<protein>
    <recommendedName>
        <fullName evidence="1">protein acetyllysine N-acetyltransferase</fullName>
        <ecNumber evidence="1">2.3.1.286</ecNumber>
    </recommendedName>
</protein>